<dbReference type="Proteomes" id="UP000325780">
    <property type="component" value="Unassembled WGS sequence"/>
</dbReference>
<sequence>MEEQSNKFSETQYLSTWLDEKTGHPKTLKRTSFENTEESVATLSTLCLVLYKNIYLESSYEPFHSLNERKLVDMNLAIKLREVTEFKKKFKDRLEEVSAQSKRGSNTPKEVPHPLEVIIDNLLPLAGILLDLYAMQKFLNDKQGTLCEYSVCWEETIIEGFLRLTKYTMIIYDYLEDRCPPRSQDAALWEDSLIDKVNKWRNSLEE</sequence>
<evidence type="ECO:0000313" key="2">
    <source>
        <dbReference type="Proteomes" id="UP000325780"/>
    </source>
</evidence>
<proteinExistence type="predicted"/>
<name>A0A5N6U0J1_ASPAV</name>
<protein>
    <submittedName>
        <fullName evidence="1">Uncharacterized protein</fullName>
    </submittedName>
</protein>
<dbReference type="EMBL" id="ML742059">
    <property type="protein sequence ID" value="KAE8152074.1"/>
    <property type="molecule type" value="Genomic_DNA"/>
</dbReference>
<gene>
    <name evidence="1" type="ORF">BDV25DRAFT_138238</name>
</gene>
<reference evidence="1 2" key="1">
    <citation type="submission" date="2019-04" db="EMBL/GenBank/DDBJ databases">
        <title>Friends and foes A comparative genomics study of 23 Aspergillus species from section Flavi.</title>
        <authorList>
            <consortium name="DOE Joint Genome Institute"/>
            <person name="Kjaerbolling I."/>
            <person name="Vesth T."/>
            <person name="Frisvad J.C."/>
            <person name="Nybo J.L."/>
            <person name="Theobald S."/>
            <person name="Kildgaard S."/>
            <person name="Isbrandt T."/>
            <person name="Kuo A."/>
            <person name="Sato A."/>
            <person name="Lyhne E.K."/>
            <person name="Kogle M.E."/>
            <person name="Wiebenga A."/>
            <person name="Kun R.S."/>
            <person name="Lubbers R.J."/>
            <person name="Makela M.R."/>
            <person name="Barry K."/>
            <person name="Chovatia M."/>
            <person name="Clum A."/>
            <person name="Daum C."/>
            <person name="Haridas S."/>
            <person name="He G."/>
            <person name="LaButti K."/>
            <person name="Lipzen A."/>
            <person name="Mondo S."/>
            <person name="Riley R."/>
            <person name="Salamov A."/>
            <person name="Simmons B.A."/>
            <person name="Magnuson J.K."/>
            <person name="Henrissat B."/>
            <person name="Mortensen U.H."/>
            <person name="Larsen T.O."/>
            <person name="Devries R.P."/>
            <person name="Grigoriev I.V."/>
            <person name="Machida M."/>
            <person name="Baker S.E."/>
            <person name="Andersen M.R."/>
        </authorList>
    </citation>
    <scope>NUCLEOTIDE SEQUENCE [LARGE SCALE GENOMIC DNA]</scope>
    <source>
        <strain evidence="1 2">IBT 18842</strain>
    </source>
</reference>
<evidence type="ECO:0000313" key="1">
    <source>
        <dbReference type="EMBL" id="KAE8152074.1"/>
    </source>
</evidence>
<keyword evidence="2" id="KW-1185">Reference proteome</keyword>
<accession>A0A5N6U0J1</accession>
<organism evidence="1 2">
    <name type="scientific">Aspergillus avenaceus</name>
    <dbReference type="NCBI Taxonomy" id="36643"/>
    <lineage>
        <taxon>Eukaryota</taxon>
        <taxon>Fungi</taxon>
        <taxon>Dikarya</taxon>
        <taxon>Ascomycota</taxon>
        <taxon>Pezizomycotina</taxon>
        <taxon>Eurotiomycetes</taxon>
        <taxon>Eurotiomycetidae</taxon>
        <taxon>Eurotiales</taxon>
        <taxon>Aspergillaceae</taxon>
        <taxon>Aspergillus</taxon>
        <taxon>Aspergillus subgen. Circumdati</taxon>
    </lineage>
</organism>
<dbReference type="AlphaFoldDB" id="A0A5N6U0J1"/>